<dbReference type="Proteomes" id="UP000887564">
    <property type="component" value="Unplaced"/>
</dbReference>
<dbReference type="WBParaSite" id="PEQ_0001004701-mRNA-1">
    <property type="protein sequence ID" value="PEQ_0001004701-mRNA-1"/>
    <property type="gene ID" value="PEQ_0001004701"/>
</dbReference>
<protein>
    <submittedName>
        <fullName evidence="2">Uncharacterized protein</fullName>
    </submittedName>
</protein>
<evidence type="ECO:0000313" key="2">
    <source>
        <dbReference type="WBParaSite" id="PEQ_0001004701-mRNA-1"/>
    </source>
</evidence>
<reference evidence="2" key="1">
    <citation type="submission" date="2022-11" db="UniProtKB">
        <authorList>
            <consortium name="WormBaseParasite"/>
        </authorList>
    </citation>
    <scope>IDENTIFICATION</scope>
</reference>
<evidence type="ECO:0000313" key="1">
    <source>
        <dbReference type="Proteomes" id="UP000887564"/>
    </source>
</evidence>
<organism evidence="1 2">
    <name type="scientific">Parascaris equorum</name>
    <name type="common">Equine roundworm</name>
    <dbReference type="NCBI Taxonomy" id="6256"/>
    <lineage>
        <taxon>Eukaryota</taxon>
        <taxon>Metazoa</taxon>
        <taxon>Ecdysozoa</taxon>
        <taxon>Nematoda</taxon>
        <taxon>Chromadorea</taxon>
        <taxon>Rhabditida</taxon>
        <taxon>Spirurina</taxon>
        <taxon>Ascaridomorpha</taxon>
        <taxon>Ascaridoidea</taxon>
        <taxon>Ascarididae</taxon>
        <taxon>Parascaris</taxon>
    </lineage>
</organism>
<accession>A0A914RUX4</accession>
<proteinExistence type="predicted"/>
<sequence length="165" mass="18975">MNTSEIAQADEALRERLRKRAADPIRLQYLEKMVDLTRFLQQLEKLLAMPIKIPGTSVLPYPGSSNKMRHSIFSVKTIWASDAERQLETSQLYNVQTLRKRKWLKNVLTEESDSDSDGEKAFTQLDLHALLKVLSAALSCLFSSPNTYLLNGNRKIFWISKVEIY</sequence>
<dbReference type="AlphaFoldDB" id="A0A914RUX4"/>
<name>A0A914RUX4_PAREQ</name>
<keyword evidence="1" id="KW-1185">Reference proteome</keyword>